<dbReference type="GO" id="GO:0016020">
    <property type="term" value="C:membrane"/>
    <property type="evidence" value="ECO:0007669"/>
    <property type="project" value="UniProtKB-SubCell"/>
</dbReference>
<comment type="caution">
    <text evidence="13">The sequence shown here is derived from an EMBL/GenBank/DDBJ whole genome shotgun (WGS) entry which is preliminary data.</text>
</comment>
<evidence type="ECO:0000259" key="11">
    <source>
        <dbReference type="PROSITE" id="PS50089"/>
    </source>
</evidence>
<feature type="transmembrane region" description="Helical" evidence="10">
    <location>
        <begin position="432"/>
        <end position="453"/>
    </location>
</feature>
<dbReference type="PROSITE" id="PS50089">
    <property type="entry name" value="ZF_RING_2"/>
    <property type="match status" value="1"/>
</dbReference>
<sequence length="532" mass="57700">MATLASDAAAPVESTPAANHHVIVPAPIATADQHVCFICLQNDTDTPNAIWVNPCPCSLEAHEGCMLQWIAEMETSGTRSKGGFKCPACKASIQLEQPFDRFLAIRDRLYREYSRVSPVILLLVVAGGTVAGMSSYGYVAASVFAGTDGAGRWLGLPPRGRIPASAVPLAALKLSIIGPSLVVWRWLPPLGSFVSLPASMLYGAWLIAQENFPTWPPSSEWAFTVMPLVHLSYTFLFYDLFGPLERRLNRALRGQPPTEEPAALEEQARQAAPAPEAAAADPQGEPDGILAAFATLGRTILDLFDGRVEGEVNIEVEVDVEDGEEGLDFRIGGRGDNAHRLDDRDAIEGEDEFQILRENAARQPAPEQPRPAEAVQDQHQPAQQPAAAPPAPEAPRQNQPPVPNNNNNNNNNQNQNQRRNNNAAANARDPSLFTLLINSIVSPLLLPAISYGIGELIRAALPKSLTTPPEGRPPTGLLQKRWGRSLVGGCLFTVLRDAFALYTKYKRVQVKLKRKIKNVEKKVGRGTADGRA</sequence>
<feature type="transmembrane region" description="Helical" evidence="10">
    <location>
        <begin position="190"/>
        <end position="209"/>
    </location>
</feature>
<feature type="compositionally biased region" description="Low complexity" evidence="9">
    <location>
        <begin position="404"/>
        <end position="422"/>
    </location>
</feature>
<dbReference type="EMBL" id="MU855322">
    <property type="protein sequence ID" value="KAK3906626.1"/>
    <property type="molecule type" value="Genomic_DNA"/>
</dbReference>
<dbReference type="SMART" id="SM00744">
    <property type="entry name" value="RINGv"/>
    <property type="match status" value="1"/>
</dbReference>
<keyword evidence="6 10" id="KW-1133">Transmembrane helix</keyword>
<feature type="transmembrane region" description="Helical" evidence="10">
    <location>
        <begin position="221"/>
        <end position="241"/>
    </location>
</feature>
<dbReference type="AlphaFoldDB" id="A0AAN6MUB4"/>
<evidence type="ECO:0000256" key="4">
    <source>
        <dbReference type="ARBA" id="ARBA00022771"/>
    </source>
</evidence>
<evidence type="ECO:0000256" key="7">
    <source>
        <dbReference type="ARBA" id="ARBA00023136"/>
    </source>
</evidence>
<dbReference type="InterPro" id="IPR011016">
    <property type="entry name" value="Znf_RING-CH"/>
</dbReference>
<dbReference type="InterPro" id="IPR001841">
    <property type="entry name" value="Znf_RING"/>
</dbReference>
<dbReference type="Proteomes" id="UP001303889">
    <property type="component" value="Unassembled WGS sequence"/>
</dbReference>
<feature type="region of interest" description="Disordered" evidence="9">
    <location>
        <begin position="362"/>
        <end position="422"/>
    </location>
</feature>
<keyword evidence="3" id="KW-0479">Metal-binding</keyword>
<evidence type="ECO:0000256" key="8">
    <source>
        <dbReference type="PROSITE-ProRule" id="PRU00175"/>
    </source>
</evidence>
<feature type="domain" description="RING-CH-type" evidence="12">
    <location>
        <begin position="28"/>
        <end position="96"/>
    </location>
</feature>
<evidence type="ECO:0000256" key="9">
    <source>
        <dbReference type="SAM" id="MobiDB-lite"/>
    </source>
</evidence>
<protein>
    <recommendedName>
        <fullName evidence="15">RING-CH-type domain-containing protein</fullName>
    </recommendedName>
</protein>
<dbReference type="PANTHER" id="PTHR46283">
    <property type="entry name" value="E3 UBIQUITIN-PROTEIN LIGASE MARCH5"/>
    <property type="match status" value="1"/>
</dbReference>
<evidence type="ECO:0000313" key="14">
    <source>
        <dbReference type="Proteomes" id="UP001303889"/>
    </source>
</evidence>
<feature type="compositionally biased region" description="Pro residues" evidence="9">
    <location>
        <begin position="387"/>
        <end position="403"/>
    </location>
</feature>
<evidence type="ECO:0008006" key="15">
    <source>
        <dbReference type="Google" id="ProtNLM"/>
    </source>
</evidence>
<keyword evidence="2 10" id="KW-0812">Transmembrane</keyword>
<evidence type="ECO:0000256" key="10">
    <source>
        <dbReference type="SAM" id="Phobius"/>
    </source>
</evidence>
<evidence type="ECO:0000256" key="5">
    <source>
        <dbReference type="ARBA" id="ARBA00022833"/>
    </source>
</evidence>
<feature type="transmembrane region" description="Helical" evidence="10">
    <location>
        <begin position="119"/>
        <end position="145"/>
    </location>
</feature>
<evidence type="ECO:0000256" key="6">
    <source>
        <dbReference type="ARBA" id="ARBA00022989"/>
    </source>
</evidence>
<dbReference type="SUPFAM" id="SSF57850">
    <property type="entry name" value="RING/U-box"/>
    <property type="match status" value="1"/>
</dbReference>
<reference evidence="13" key="1">
    <citation type="journal article" date="2023" name="Mol. Phylogenet. Evol.">
        <title>Genome-scale phylogeny and comparative genomics of the fungal order Sordariales.</title>
        <authorList>
            <person name="Hensen N."/>
            <person name="Bonometti L."/>
            <person name="Westerberg I."/>
            <person name="Brannstrom I.O."/>
            <person name="Guillou S."/>
            <person name="Cros-Aarteil S."/>
            <person name="Calhoun S."/>
            <person name="Haridas S."/>
            <person name="Kuo A."/>
            <person name="Mondo S."/>
            <person name="Pangilinan J."/>
            <person name="Riley R."/>
            <person name="LaButti K."/>
            <person name="Andreopoulos B."/>
            <person name="Lipzen A."/>
            <person name="Chen C."/>
            <person name="Yan M."/>
            <person name="Daum C."/>
            <person name="Ng V."/>
            <person name="Clum A."/>
            <person name="Steindorff A."/>
            <person name="Ohm R.A."/>
            <person name="Martin F."/>
            <person name="Silar P."/>
            <person name="Natvig D.O."/>
            <person name="Lalanne C."/>
            <person name="Gautier V."/>
            <person name="Ament-Velasquez S.L."/>
            <person name="Kruys A."/>
            <person name="Hutchinson M.I."/>
            <person name="Powell A.J."/>
            <person name="Barry K."/>
            <person name="Miller A.N."/>
            <person name="Grigoriev I.V."/>
            <person name="Debuchy R."/>
            <person name="Gladieux P."/>
            <person name="Hiltunen Thoren M."/>
            <person name="Johannesson H."/>
        </authorList>
    </citation>
    <scope>NUCLEOTIDE SEQUENCE</scope>
    <source>
        <strain evidence="13">CBS 103.79</strain>
    </source>
</reference>
<keyword evidence="5" id="KW-0862">Zinc</keyword>
<dbReference type="GO" id="GO:0008270">
    <property type="term" value="F:zinc ion binding"/>
    <property type="evidence" value="ECO:0007669"/>
    <property type="project" value="UniProtKB-KW"/>
</dbReference>
<feature type="compositionally biased region" description="Basic and acidic residues" evidence="9">
    <location>
        <begin position="327"/>
        <end position="345"/>
    </location>
</feature>
<feature type="region of interest" description="Disordered" evidence="9">
    <location>
        <begin position="253"/>
        <end position="286"/>
    </location>
</feature>
<organism evidence="13 14">
    <name type="scientific">Staphylotrichum tortipilum</name>
    <dbReference type="NCBI Taxonomy" id="2831512"/>
    <lineage>
        <taxon>Eukaryota</taxon>
        <taxon>Fungi</taxon>
        <taxon>Dikarya</taxon>
        <taxon>Ascomycota</taxon>
        <taxon>Pezizomycotina</taxon>
        <taxon>Sordariomycetes</taxon>
        <taxon>Sordariomycetidae</taxon>
        <taxon>Sordariales</taxon>
        <taxon>Chaetomiaceae</taxon>
        <taxon>Staphylotrichum</taxon>
    </lineage>
</organism>
<keyword evidence="14" id="KW-1185">Reference proteome</keyword>
<evidence type="ECO:0000256" key="3">
    <source>
        <dbReference type="ARBA" id="ARBA00022723"/>
    </source>
</evidence>
<gene>
    <name evidence="13" type="ORF">C8A05DRAFT_29479</name>
</gene>
<feature type="compositionally biased region" description="Low complexity" evidence="9">
    <location>
        <begin position="362"/>
        <end position="386"/>
    </location>
</feature>
<reference evidence="13" key="2">
    <citation type="submission" date="2023-05" db="EMBL/GenBank/DDBJ databases">
        <authorList>
            <consortium name="Lawrence Berkeley National Laboratory"/>
            <person name="Steindorff A."/>
            <person name="Hensen N."/>
            <person name="Bonometti L."/>
            <person name="Westerberg I."/>
            <person name="Brannstrom I.O."/>
            <person name="Guillou S."/>
            <person name="Cros-Aarteil S."/>
            <person name="Calhoun S."/>
            <person name="Haridas S."/>
            <person name="Kuo A."/>
            <person name="Mondo S."/>
            <person name="Pangilinan J."/>
            <person name="Riley R."/>
            <person name="Labutti K."/>
            <person name="Andreopoulos B."/>
            <person name="Lipzen A."/>
            <person name="Chen C."/>
            <person name="Yanf M."/>
            <person name="Daum C."/>
            <person name="Ng V."/>
            <person name="Clum A."/>
            <person name="Ohm R."/>
            <person name="Martin F."/>
            <person name="Silar P."/>
            <person name="Natvig D."/>
            <person name="Lalanne C."/>
            <person name="Gautier V."/>
            <person name="Ament-Velasquez S.L."/>
            <person name="Kruys A."/>
            <person name="Hutchinson M.I."/>
            <person name="Powell A.J."/>
            <person name="Barry K."/>
            <person name="Miller A.N."/>
            <person name="Grigoriev I.V."/>
            <person name="Debuchy R."/>
            <person name="Gladieux P."/>
            <person name="Thoren M.H."/>
            <person name="Johannesson H."/>
        </authorList>
    </citation>
    <scope>NUCLEOTIDE SEQUENCE</scope>
    <source>
        <strain evidence="13">CBS 103.79</strain>
    </source>
</reference>
<name>A0AAN6MUB4_9PEZI</name>
<dbReference type="PROSITE" id="PS51292">
    <property type="entry name" value="ZF_RING_CH"/>
    <property type="match status" value="1"/>
</dbReference>
<feature type="transmembrane region" description="Helical" evidence="10">
    <location>
        <begin position="165"/>
        <end position="183"/>
    </location>
</feature>
<evidence type="ECO:0000256" key="2">
    <source>
        <dbReference type="ARBA" id="ARBA00022692"/>
    </source>
</evidence>
<feature type="region of interest" description="Disordered" evidence="9">
    <location>
        <begin position="326"/>
        <end position="345"/>
    </location>
</feature>
<keyword evidence="4 8" id="KW-0863">Zinc-finger</keyword>
<accession>A0AAN6MUB4</accession>
<feature type="domain" description="RING-type" evidence="11">
    <location>
        <begin position="36"/>
        <end position="90"/>
    </location>
</feature>
<keyword evidence="7 10" id="KW-0472">Membrane</keyword>
<evidence type="ECO:0000313" key="13">
    <source>
        <dbReference type="EMBL" id="KAK3906626.1"/>
    </source>
</evidence>
<feature type="compositionally biased region" description="Low complexity" evidence="9">
    <location>
        <begin position="260"/>
        <end position="286"/>
    </location>
</feature>
<dbReference type="InterPro" id="IPR013083">
    <property type="entry name" value="Znf_RING/FYVE/PHD"/>
</dbReference>
<comment type="subcellular location">
    <subcellularLocation>
        <location evidence="1">Membrane</location>
        <topology evidence="1">Multi-pass membrane protein</topology>
    </subcellularLocation>
</comment>
<evidence type="ECO:0000256" key="1">
    <source>
        <dbReference type="ARBA" id="ARBA00004141"/>
    </source>
</evidence>
<proteinExistence type="predicted"/>
<evidence type="ECO:0000259" key="12">
    <source>
        <dbReference type="PROSITE" id="PS51292"/>
    </source>
</evidence>
<dbReference type="Gene3D" id="3.30.40.10">
    <property type="entry name" value="Zinc/RING finger domain, C3HC4 (zinc finger)"/>
    <property type="match status" value="1"/>
</dbReference>